<feature type="transmembrane region" description="Helical" evidence="1">
    <location>
        <begin position="80"/>
        <end position="100"/>
    </location>
</feature>
<accession>A0A9D9GVM8</accession>
<dbReference type="Proteomes" id="UP000823634">
    <property type="component" value="Unassembled WGS sequence"/>
</dbReference>
<keyword evidence="1" id="KW-0472">Membrane</keyword>
<dbReference type="Pfam" id="PF07786">
    <property type="entry name" value="HGSNAT_cat"/>
    <property type="match status" value="2"/>
</dbReference>
<evidence type="ECO:0000259" key="2">
    <source>
        <dbReference type="Pfam" id="PF07786"/>
    </source>
</evidence>
<feature type="transmembrane region" description="Helical" evidence="1">
    <location>
        <begin position="21"/>
        <end position="43"/>
    </location>
</feature>
<keyword evidence="1" id="KW-0812">Transmembrane</keyword>
<dbReference type="InterPro" id="IPR012429">
    <property type="entry name" value="HGSNAT_cat"/>
</dbReference>
<evidence type="ECO:0000256" key="1">
    <source>
        <dbReference type="SAM" id="Phobius"/>
    </source>
</evidence>
<dbReference type="EMBL" id="JADINA010000039">
    <property type="protein sequence ID" value="MBO8426861.1"/>
    <property type="molecule type" value="Genomic_DNA"/>
</dbReference>
<sequence length="279" mass="31858">MRSLNRQSGKERRAKRIPEIDFLRGLAIFLMVLDHLCFDLTMLPGLVKQFASNFSIIGSHPLDGLYNLGFAIETSPWRDAGHIVFVGVFCLLSGICCTFSRNNWKRTGLLFLFAWIIKIAFFLFGYYSDDPSMYIYFGMLDSLFIAHLLYTIKEHFLKDKAYDLAIGLAFVFFTLMLTSPSPYYPDGPIDALKNLWMMFIGQAAVGGDYIHPLPVIALLFIGAFLGKWLYRERRSYAPFLKKAEPFPFFGRHSALIYLIHQPILAAILLCVCLGLGYRI</sequence>
<proteinExistence type="predicted"/>
<feature type="domain" description="Heparan-alpha-glucosaminide N-acetyltransferase catalytic" evidence="2">
    <location>
        <begin position="16"/>
        <end position="54"/>
    </location>
</feature>
<comment type="caution">
    <text evidence="3">The sequence shown here is derived from an EMBL/GenBank/DDBJ whole genome shotgun (WGS) entry which is preliminary data.</text>
</comment>
<name>A0A9D9GVM8_9FIRM</name>
<feature type="transmembrane region" description="Helical" evidence="1">
    <location>
        <begin position="133"/>
        <end position="152"/>
    </location>
</feature>
<feature type="transmembrane region" description="Helical" evidence="1">
    <location>
        <begin position="107"/>
        <end position="127"/>
    </location>
</feature>
<keyword evidence="1" id="KW-1133">Transmembrane helix</keyword>
<feature type="domain" description="Heparan-alpha-glucosaminide N-acetyltransferase catalytic" evidence="2">
    <location>
        <begin position="72"/>
        <end position="262"/>
    </location>
</feature>
<organism evidence="3 4">
    <name type="scientific">Candidatus Alloenteromonas pullistercoris</name>
    <dbReference type="NCBI Taxonomy" id="2840785"/>
    <lineage>
        <taxon>Bacteria</taxon>
        <taxon>Bacillati</taxon>
        <taxon>Bacillota</taxon>
        <taxon>Bacillota incertae sedis</taxon>
        <taxon>Candidatus Alloenteromonas</taxon>
    </lineage>
</organism>
<reference evidence="3" key="2">
    <citation type="journal article" date="2021" name="PeerJ">
        <title>Extensive microbial diversity within the chicken gut microbiome revealed by metagenomics and culture.</title>
        <authorList>
            <person name="Gilroy R."/>
            <person name="Ravi A."/>
            <person name="Getino M."/>
            <person name="Pursley I."/>
            <person name="Horton D.L."/>
            <person name="Alikhan N.F."/>
            <person name="Baker D."/>
            <person name="Gharbi K."/>
            <person name="Hall N."/>
            <person name="Watson M."/>
            <person name="Adriaenssens E.M."/>
            <person name="Foster-Nyarko E."/>
            <person name="Jarju S."/>
            <person name="Secka A."/>
            <person name="Antonio M."/>
            <person name="Oren A."/>
            <person name="Chaudhuri R.R."/>
            <person name="La Ragione R."/>
            <person name="Hildebrand F."/>
            <person name="Pallen M.J."/>
        </authorList>
    </citation>
    <scope>NUCLEOTIDE SEQUENCE</scope>
    <source>
        <strain evidence="3">17113</strain>
    </source>
</reference>
<protein>
    <submittedName>
        <fullName evidence="3">DUF1624 domain-containing protein</fullName>
    </submittedName>
</protein>
<feature type="transmembrane region" description="Helical" evidence="1">
    <location>
        <begin position="255"/>
        <end position="277"/>
    </location>
</feature>
<feature type="transmembrane region" description="Helical" evidence="1">
    <location>
        <begin position="209"/>
        <end position="230"/>
    </location>
</feature>
<gene>
    <name evidence="3" type="ORF">IAC61_06100</name>
</gene>
<dbReference type="AlphaFoldDB" id="A0A9D9GVM8"/>
<reference evidence="3" key="1">
    <citation type="submission" date="2020-10" db="EMBL/GenBank/DDBJ databases">
        <authorList>
            <person name="Gilroy R."/>
        </authorList>
    </citation>
    <scope>NUCLEOTIDE SEQUENCE</scope>
    <source>
        <strain evidence="3">17113</strain>
    </source>
</reference>
<evidence type="ECO:0000313" key="4">
    <source>
        <dbReference type="Proteomes" id="UP000823634"/>
    </source>
</evidence>
<feature type="transmembrane region" description="Helical" evidence="1">
    <location>
        <begin position="164"/>
        <end position="184"/>
    </location>
</feature>
<evidence type="ECO:0000313" key="3">
    <source>
        <dbReference type="EMBL" id="MBO8426861.1"/>
    </source>
</evidence>